<reference evidence="1" key="2">
    <citation type="journal article" date="2015" name="Data Brief">
        <title>Shoot transcriptome of the giant reed, Arundo donax.</title>
        <authorList>
            <person name="Barrero R.A."/>
            <person name="Guerrero F.D."/>
            <person name="Moolhuijzen P."/>
            <person name="Goolsby J.A."/>
            <person name="Tidwell J."/>
            <person name="Bellgard S.E."/>
            <person name="Bellgard M.I."/>
        </authorList>
    </citation>
    <scope>NUCLEOTIDE SEQUENCE</scope>
    <source>
        <tissue evidence="1">Shoot tissue taken approximately 20 cm above the soil surface</tissue>
    </source>
</reference>
<dbReference type="AlphaFoldDB" id="A0A0A9GI86"/>
<protein>
    <submittedName>
        <fullName evidence="1">Uncharacterized protein</fullName>
    </submittedName>
</protein>
<organism evidence="1">
    <name type="scientific">Arundo donax</name>
    <name type="common">Giant reed</name>
    <name type="synonym">Donax arundinaceus</name>
    <dbReference type="NCBI Taxonomy" id="35708"/>
    <lineage>
        <taxon>Eukaryota</taxon>
        <taxon>Viridiplantae</taxon>
        <taxon>Streptophyta</taxon>
        <taxon>Embryophyta</taxon>
        <taxon>Tracheophyta</taxon>
        <taxon>Spermatophyta</taxon>
        <taxon>Magnoliopsida</taxon>
        <taxon>Liliopsida</taxon>
        <taxon>Poales</taxon>
        <taxon>Poaceae</taxon>
        <taxon>PACMAD clade</taxon>
        <taxon>Arundinoideae</taxon>
        <taxon>Arundineae</taxon>
        <taxon>Arundo</taxon>
    </lineage>
</organism>
<reference evidence="1" key="1">
    <citation type="submission" date="2014-09" db="EMBL/GenBank/DDBJ databases">
        <authorList>
            <person name="Magalhaes I.L.F."/>
            <person name="Oliveira U."/>
            <person name="Santos F.R."/>
            <person name="Vidigal T.H.D.A."/>
            <person name="Brescovit A.D."/>
            <person name="Santos A.J."/>
        </authorList>
    </citation>
    <scope>NUCLEOTIDE SEQUENCE</scope>
    <source>
        <tissue evidence="1">Shoot tissue taken approximately 20 cm above the soil surface</tissue>
    </source>
</reference>
<evidence type="ECO:0000313" key="1">
    <source>
        <dbReference type="EMBL" id="JAE24845.1"/>
    </source>
</evidence>
<proteinExistence type="predicted"/>
<dbReference type="EMBL" id="GBRH01173051">
    <property type="protein sequence ID" value="JAE24845.1"/>
    <property type="molecule type" value="Transcribed_RNA"/>
</dbReference>
<accession>A0A0A9GI86</accession>
<sequence>MIAWPQFKRLLFQLSRKGTPLKPVYPKPYALR</sequence>
<name>A0A0A9GI86_ARUDO</name>